<evidence type="ECO:0000256" key="1">
    <source>
        <dbReference type="SAM" id="Coils"/>
    </source>
</evidence>
<dbReference type="SUPFAM" id="SSF48295">
    <property type="entry name" value="TrpR-like"/>
    <property type="match status" value="1"/>
</dbReference>
<organism evidence="2">
    <name type="scientific">uncultured Caudovirales phage</name>
    <dbReference type="NCBI Taxonomy" id="2100421"/>
    <lineage>
        <taxon>Viruses</taxon>
        <taxon>Duplodnaviria</taxon>
        <taxon>Heunggongvirae</taxon>
        <taxon>Uroviricota</taxon>
        <taxon>Caudoviricetes</taxon>
        <taxon>Peduoviridae</taxon>
        <taxon>Maltschvirus</taxon>
        <taxon>Maltschvirus maltsch</taxon>
    </lineage>
</organism>
<sequence>MEITQRLKDIIKQETNTNIDIRTRKREVIELRALYCNVLKQLKPNKTLQAIGDTLELNHATVIHALKNYKMYEEYNPELKKFKRTILSYFTIDNEEELKELSEIEKVKQQLYKLTFENDKLKRELKEQIDRPRFEYKIIDDLNNLMNNTKGTIQFDLIQDRLEAFYKMNNNIKL</sequence>
<name>A0A6J7X2E7_9CAUD</name>
<dbReference type="Gene3D" id="1.10.1750.10">
    <property type="match status" value="1"/>
</dbReference>
<dbReference type="EMBL" id="LR798326">
    <property type="protein sequence ID" value="CAB5224319.1"/>
    <property type="molecule type" value="Genomic_DNA"/>
</dbReference>
<gene>
    <name evidence="2" type="ORF">UFOVP387_56</name>
</gene>
<keyword evidence="1" id="KW-0175">Coiled coil</keyword>
<feature type="coiled-coil region" evidence="1">
    <location>
        <begin position="94"/>
        <end position="124"/>
    </location>
</feature>
<reference evidence="2" key="1">
    <citation type="submission" date="2020-05" db="EMBL/GenBank/DDBJ databases">
        <authorList>
            <person name="Chiriac C."/>
            <person name="Salcher M."/>
            <person name="Ghai R."/>
            <person name="Kavagutti S V."/>
        </authorList>
    </citation>
    <scope>NUCLEOTIDE SEQUENCE</scope>
</reference>
<evidence type="ECO:0000313" key="2">
    <source>
        <dbReference type="EMBL" id="CAB5224319.1"/>
    </source>
</evidence>
<accession>A0A6J7X2E7</accession>
<dbReference type="InterPro" id="IPR010921">
    <property type="entry name" value="Trp_repressor/repl_initiator"/>
</dbReference>
<dbReference type="GO" id="GO:0043565">
    <property type="term" value="F:sequence-specific DNA binding"/>
    <property type="evidence" value="ECO:0007669"/>
    <property type="project" value="InterPro"/>
</dbReference>
<protein>
    <submittedName>
        <fullName evidence="2">Chromosomal replication initiator, DnaA C-terminal</fullName>
    </submittedName>
</protein>
<proteinExistence type="predicted"/>